<evidence type="ECO:0000259" key="2">
    <source>
        <dbReference type="Pfam" id="PF02721"/>
    </source>
</evidence>
<dbReference type="EMBL" id="OX451741">
    <property type="protein sequence ID" value="CAI8619193.1"/>
    <property type="molecule type" value="Genomic_DNA"/>
</dbReference>
<gene>
    <name evidence="3" type="ORF">VFH_VI159000</name>
</gene>
<feature type="region of interest" description="Disordered" evidence="1">
    <location>
        <begin position="385"/>
        <end position="407"/>
    </location>
</feature>
<dbReference type="CDD" id="cd04481">
    <property type="entry name" value="RPA1_DBD_B_like"/>
    <property type="match status" value="1"/>
</dbReference>
<dbReference type="InterPro" id="IPR003871">
    <property type="entry name" value="RFA1B/D_OB_1st"/>
</dbReference>
<dbReference type="CDD" id="cd04480">
    <property type="entry name" value="RPA1_DBD_A_like"/>
    <property type="match status" value="1"/>
</dbReference>
<protein>
    <recommendedName>
        <fullName evidence="2">Replication protein A 70 kDa DNA-binding subunit B/D first OB fold domain-containing protein</fullName>
    </recommendedName>
</protein>
<accession>A0AAV1BA85</accession>
<reference evidence="3 4" key="1">
    <citation type="submission" date="2023-01" db="EMBL/GenBank/DDBJ databases">
        <authorList>
            <person name="Kreplak J."/>
        </authorList>
    </citation>
    <scope>NUCLEOTIDE SEQUENCE [LARGE SCALE GENOMIC DNA]</scope>
</reference>
<proteinExistence type="predicted"/>
<evidence type="ECO:0000313" key="4">
    <source>
        <dbReference type="Proteomes" id="UP001157006"/>
    </source>
</evidence>
<dbReference type="Gene3D" id="2.40.50.140">
    <property type="entry name" value="Nucleic acid-binding proteins"/>
    <property type="match status" value="3"/>
</dbReference>
<dbReference type="InterPro" id="IPR012340">
    <property type="entry name" value="NA-bd_OB-fold"/>
</dbReference>
<keyword evidence="4" id="KW-1185">Reference proteome</keyword>
<name>A0AAV1BA85_VICFA</name>
<organism evidence="3 4">
    <name type="scientific">Vicia faba</name>
    <name type="common">Broad bean</name>
    <name type="synonym">Faba vulgaris</name>
    <dbReference type="NCBI Taxonomy" id="3906"/>
    <lineage>
        <taxon>Eukaryota</taxon>
        <taxon>Viridiplantae</taxon>
        <taxon>Streptophyta</taxon>
        <taxon>Embryophyta</taxon>
        <taxon>Tracheophyta</taxon>
        <taxon>Spermatophyta</taxon>
        <taxon>Magnoliopsida</taxon>
        <taxon>eudicotyledons</taxon>
        <taxon>Gunneridae</taxon>
        <taxon>Pentapetalae</taxon>
        <taxon>rosids</taxon>
        <taxon>fabids</taxon>
        <taxon>Fabales</taxon>
        <taxon>Fabaceae</taxon>
        <taxon>Papilionoideae</taxon>
        <taxon>50 kb inversion clade</taxon>
        <taxon>NPAAA clade</taxon>
        <taxon>Hologalegina</taxon>
        <taxon>IRL clade</taxon>
        <taxon>Fabeae</taxon>
        <taxon>Vicia</taxon>
    </lineage>
</organism>
<feature type="domain" description="Replication protein A 70 kDa DNA-binding subunit B/D first OB fold" evidence="2">
    <location>
        <begin position="5"/>
        <end position="103"/>
    </location>
</feature>
<evidence type="ECO:0000256" key="1">
    <source>
        <dbReference type="SAM" id="MobiDB-lite"/>
    </source>
</evidence>
<dbReference type="PANTHER" id="PTHR47165">
    <property type="entry name" value="OS03G0429900 PROTEIN"/>
    <property type="match status" value="1"/>
</dbReference>
<evidence type="ECO:0000313" key="3">
    <source>
        <dbReference type="EMBL" id="CAI8619193.1"/>
    </source>
</evidence>
<dbReference type="Proteomes" id="UP001157006">
    <property type="component" value="Chromosome 6"/>
</dbReference>
<sequence length="440" mass="50172">MARPFEMISDINDRKELWKIVIKMHHKWMVTTASEEYFEMVVFDKHGHDIHVVVPTVFKQTFDSILSVNVTCTMSTFQIQPNDLMFKHTNHKFLLKFTGGTTVGDIGKHKIYDKISSLTPFADLISGKWQRNVLCDGIGVVDEVSYTQSHMGGKKPQVNLVLHDLGGNILNYTLWEAYVMEFLEYQQKQVDSTKPIVIILRYAKVKEQGKFPPAVTNTYNVTKLQINEDITDINEFIKRYTPNYKLLASEHGLCYTTCHQCPQVAKGKRPSFFYRVGHQSEAEIWRYKIFIEVVHEGNTAKFVLWDREAAELLDTSAAQMQATMIHVRITDPLEFPLSLDSMLGKKFAFKVKWDPRWKSSSIVLFIKDNHLIAMLEGPIAINQEGEITSPHVPDPANPKSNVKRMSPDGSIDSFVNLIAEGDLSSTKVKKVTKQGKKTAV</sequence>
<dbReference type="SUPFAM" id="SSF50249">
    <property type="entry name" value="Nucleic acid-binding proteins"/>
    <property type="match status" value="2"/>
</dbReference>
<dbReference type="Pfam" id="PF02721">
    <property type="entry name" value="DUF223"/>
    <property type="match status" value="1"/>
</dbReference>
<dbReference type="PANTHER" id="PTHR47165:SF4">
    <property type="entry name" value="OS03G0429900 PROTEIN"/>
    <property type="match status" value="1"/>
</dbReference>
<dbReference type="AlphaFoldDB" id="A0AAV1BA85"/>